<dbReference type="CDD" id="cd11378">
    <property type="entry name" value="DUF296"/>
    <property type="match status" value="1"/>
</dbReference>
<protein>
    <recommendedName>
        <fullName evidence="5">PPC domain-containing protein</fullName>
    </recommendedName>
</protein>
<name>A0AAD3T4C3_NEPGR</name>
<evidence type="ECO:0000256" key="2">
    <source>
        <dbReference type="ARBA" id="ARBA00023125"/>
    </source>
</evidence>
<feature type="compositionally biased region" description="Low complexity" evidence="4">
    <location>
        <begin position="42"/>
        <end position="59"/>
    </location>
</feature>
<evidence type="ECO:0000256" key="3">
    <source>
        <dbReference type="ARBA" id="ARBA00023163"/>
    </source>
</evidence>
<dbReference type="PANTHER" id="PTHR31100:SF69">
    <property type="entry name" value="AT-HOOK MOTIF NUCLEAR-LOCALIZED PROTEIN 17-RELATED"/>
    <property type="match status" value="1"/>
</dbReference>
<organism evidence="6 7">
    <name type="scientific">Nepenthes gracilis</name>
    <name type="common">Slender pitcher plant</name>
    <dbReference type="NCBI Taxonomy" id="150966"/>
    <lineage>
        <taxon>Eukaryota</taxon>
        <taxon>Viridiplantae</taxon>
        <taxon>Streptophyta</taxon>
        <taxon>Embryophyta</taxon>
        <taxon>Tracheophyta</taxon>
        <taxon>Spermatophyta</taxon>
        <taxon>Magnoliopsida</taxon>
        <taxon>eudicotyledons</taxon>
        <taxon>Gunneridae</taxon>
        <taxon>Pentapetalae</taxon>
        <taxon>Caryophyllales</taxon>
        <taxon>Nepenthaceae</taxon>
        <taxon>Nepenthes</taxon>
    </lineage>
</organism>
<feature type="domain" description="PPC" evidence="5">
    <location>
        <begin position="105"/>
        <end position="245"/>
    </location>
</feature>
<keyword evidence="7" id="KW-1185">Reference proteome</keyword>
<evidence type="ECO:0000313" key="6">
    <source>
        <dbReference type="EMBL" id="GMH22432.1"/>
    </source>
</evidence>
<accession>A0AAD3T4C3</accession>
<dbReference type="GO" id="GO:0003680">
    <property type="term" value="F:minor groove of adenine-thymine-rich DNA binding"/>
    <property type="evidence" value="ECO:0007669"/>
    <property type="project" value="InterPro"/>
</dbReference>
<comment type="caution">
    <text evidence="6">The sequence shown here is derived from an EMBL/GenBank/DDBJ whole genome shotgun (WGS) entry which is preliminary data.</text>
</comment>
<keyword evidence="2" id="KW-0238">DNA-binding</keyword>
<gene>
    <name evidence="6" type="ORF">Nepgr_024275</name>
</gene>
<evidence type="ECO:0000256" key="4">
    <source>
        <dbReference type="SAM" id="MobiDB-lite"/>
    </source>
</evidence>
<keyword evidence="1" id="KW-0805">Transcription regulation</keyword>
<dbReference type="EMBL" id="BSYO01000024">
    <property type="protein sequence ID" value="GMH22432.1"/>
    <property type="molecule type" value="Genomic_DNA"/>
</dbReference>
<feature type="region of interest" description="Disordered" evidence="4">
    <location>
        <begin position="1"/>
        <end position="106"/>
    </location>
</feature>
<dbReference type="Proteomes" id="UP001279734">
    <property type="component" value="Unassembled WGS sequence"/>
</dbReference>
<evidence type="ECO:0000259" key="5">
    <source>
        <dbReference type="PROSITE" id="PS51742"/>
    </source>
</evidence>
<dbReference type="GO" id="GO:0005634">
    <property type="term" value="C:nucleus"/>
    <property type="evidence" value="ECO:0007669"/>
    <property type="project" value="TreeGrafter"/>
</dbReference>
<evidence type="ECO:0000256" key="1">
    <source>
        <dbReference type="ARBA" id="ARBA00023015"/>
    </source>
</evidence>
<dbReference type="AlphaFoldDB" id="A0AAD3T4C3"/>
<dbReference type="GO" id="GO:0003700">
    <property type="term" value="F:DNA-binding transcription factor activity"/>
    <property type="evidence" value="ECO:0007669"/>
    <property type="project" value="TreeGrafter"/>
</dbReference>
<sequence length="298" mass="31103">MAMKSGYWDERDSAGDLFHSQTQRFQRPLHPTPQYHHHFHLSTTTSEEADSAAPTTTTAIPPPAKKAKAANEDGATIEVVRRPRGRPPGSKNRPKPSPIITSEPDPVMSPYILEVSGGVDIIDSLKSFTRRRNVGLCVLTASGSVANVSLRQPSTTSPGGTVTFHGCFEILSLSAALIVGGGGFGDGLFTISLAGPSGQIMGGKVVGSLLAAGTVYVIAASFNNPSFHRLPVDNEEVHHSLVGGSVCDGQNIASPGISNGGDGGHPARGGELLGMYRFRLVSDVFGAAAATARPPPPY</sequence>
<keyword evidence="3" id="KW-0804">Transcription</keyword>
<dbReference type="InterPro" id="IPR014476">
    <property type="entry name" value="AHL15-29"/>
</dbReference>
<dbReference type="InterPro" id="IPR005175">
    <property type="entry name" value="PPC_dom"/>
</dbReference>
<dbReference type="SUPFAM" id="SSF117856">
    <property type="entry name" value="AF0104/ALDC/Ptd012-like"/>
    <property type="match status" value="1"/>
</dbReference>
<reference evidence="6" key="1">
    <citation type="submission" date="2023-05" db="EMBL/GenBank/DDBJ databases">
        <title>Nepenthes gracilis genome sequencing.</title>
        <authorList>
            <person name="Fukushima K."/>
        </authorList>
    </citation>
    <scope>NUCLEOTIDE SEQUENCE</scope>
    <source>
        <strain evidence="6">SING2019-196</strain>
    </source>
</reference>
<dbReference type="Gene3D" id="3.30.1330.80">
    <property type="entry name" value="Hypothetical protein, similar to alpha- acetolactate decarboxylase, domain 2"/>
    <property type="match status" value="1"/>
</dbReference>
<dbReference type="PANTHER" id="PTHR31100">
    <property type="entry name" value="AT-HOOK MOTIF NUCLEAR-LOCALIZED PROTEIN 15"/>
    <property type="match status" value="1"/>
</dbReference>
<evidence type="ECO:0000313" key="7">
    <source>
        <dbReference type="Proteomes" id="UP001279734"/>
    </source>
</evidence>
<dbReference type="PROSITE" id="PS51742">
    <property type="entry name" value="PPC"/>
    <property type="match status" value="1"/>
</dbReference>
<proteinExistence type="predicted"/>
<dbReference type="Pfam" id="PF03479">
    <property type="entry name" value="PCC"/>
    <property type="match status" value="1"/>
</dbReference>